<dbReference type="CDD" id="cd06225">
    <property type="entry name" value="HAMP"/>
    <property type="match status" value="1"/>
</dbReference>
<accession>A0A255XKF0</accession>
<reference evidence="7 8" key="1">
    <citation type="submission" date="2017-07" db="EMBL/GenBank/DDBJ databases">
        <title>Elstera cyanobacteriorum sp. nov., a novel bacterium isolated from cyanobacterial aggregates in a eutrophic lake.</title>
        <authorList>
            <person name="Cai H."/>
        </authorList>
    </citation>
    <scope>NUCLEOTIDE SEQUENCE [LARGE SCALE GENOMIC DNA]</scope>
    <source>
        <strain evidence="7 8">TH019</strain>
    </source>
</reference>
<gene>
    <name evidence="7" type="ORF">CHR90_16035</name>
</gene>
<dbReference type="OrthoDB" id="3378718at2"/>
<evidence type="ECO:0000259" key="5">
    <source>
        <dbReference type="PROSITE" id="PS50111"/>
    </source>
</evidence>
<organism evidence="7 8">
    <name type="scientific">Elstera cyanobacteriorum</name>
    <dbReference type="NCBI Taxonomy" id="2022747"/>
    <lineage>
        <taxon>Bacteria</taxon>
        <taxon>Pseudomonadati</taxon>
        <taxon>Pseudomonadota</taxon>
        <taxon>Alphaproteobacteria</taxon>
        <taxon>Rhodospirillales</taxon>
        <taxon>Rhodospirillaceae</taxon>
        <taxon>Elstera</taxon>
    </lineage>
</organism>
<evidence type="ECO:0000259" key="6">
    <source>
        <dbReference type="PROSITE" id="PS50885"/>
    </source>
</evidence>
<feature type="domain" description="HAMP" evidence="6">
    <location>
        <begin position="165"/>
        <end position="218"/>
    </location>
</feature>
<keyword evidence="1 3" id="KW-0807">Transducer</keyword>
<evidence type="ECO:0000256" key="2">
    <source>
        <dbReference type="ARBA" id="ARBA00029447"/>
    </source>
</evidence>
<dbReference type="PROSITE" id="PS50885">
    <property type="entry name" value="HAMP"/>
    <property type="match status" value="1"/>
</dbReference>
<name>A0A255XKF0_9PROT</name>
<dbReference type="PROSITE" id="PS50111">
    <property type="entry name" value="CHEMOTAXIS_TRANSDUC_2"/>
    <property type="match status" value="1"/>
</dbReference>
<keyword evidence="4" id="KW-0472">Membrane</keyword>
<evidence type="ECO:0000256" key="1">
    <source>
        <dbReference type="ARBA" id="ARBA00023224"/>
    </source>
</evidence>
<dbReference type="SMART" id="SM00304">
    <property type="entry name" value="HAMP"/>
    <property type="match status" value="1"/>
</dbReference>
<dbReference type="EMBL" id="NOXS01000034">
    <property type="protein sequence ID" value="OYQ17457.1"/>
    <property type="molecule type" value="Genomic_DNA"/>
</dbReference>
<dbReference type="GO" id="GO:0016020">
    <property type="term" value="C:membrane"/>
    <property type="evidence" value="ECO:0007669"/>
    <property type="project" value="InterPro"/>
</dbReference>
<keyword evidence="8" id="KW-1185">Reference proteome</keyword>
<feature type="transmembrane region" description="Helical" evidence="4">
    <location>
        <begin position="145"/>
        <end position="168"/>
    </location>
</feature>
<comment type="caution">
    <text evidence="7">The sequence shown here is derived from an EMBL/GenBank/DDBJ whole genome shotgun (WGS) entry which is preliminary data.</text>
</comment>
<keyword evidence="4" id="KW-1133">Transmembrane helix</keyword>
<comment type="similarity">
    <text evidence="2">Belongs to the methyl-accepting chemotaxis (MCP) protein family.</text>
</comment>
<dbReference type="GO" id="GO:0006935">
    <property type="term" value="P:chemotaxis"/>
    <property type="evidence" value="ECO:0007669"/>
    <property type="project" value="InterPro"/>
</dbReference>
<dbReference type="SUPFAM" id="SSF58104">
    <property type="entry name" value="Methyl-accepting chemotaxis protein (MCP) signaling domain"/>
    <property type="match status" value="1"/>
</dbReference>
<dbReference type="GO" id="GO:0007165">
    <property type="term" value="P:signal transduction"/>
    <property type="evidence" value="ECO:0007669"/>
    <property type="project" value="UniProtKB-KW"/>
</dbReference>
<sequence>MKINLQTRVILLISALALVLQAGFSTYGYINIANREQADLSESLERITEMQADALARPLWDLSDGQIKSILASIAKDDNFAQARVIGTNGKLVSETAKPGMTAGITERRDIIYQDGGNKEKLGVLEVGFSLAAVEAAKRAAVTEAIVSTLLMVGLLALAVFFSFAAIARPLRQLTDVMTKLASGDRTQQVPNTGRPDEIGDIARAVQVFKDNAVEMDRISTERRTERLAAEAQRKESMNAMATDLENTVGQMVEALTRSAADMRSTADVLSNTSEETTRRSSLVAAASEQATQTVGTVATATEELSSSSLEIARQVTYSASMTDQARVQAGKASETVAQLMDAADKIGAVIGLISNIAGQTNLLALNATIEAARAGEAGKGFSVVASEVKNLASQTAKATEDISAQINGIQEATRAAVADIDSIAGLIAKISEIASTVAAAAEEQKAATEEIARNVQEVARGAQDVSQNIASVSQSADRTSGAVGTVLTAATAITGNVDGLRSRVLGFIHDIRNAS</sequence>
<dbReference type="Pfam" id="PF00672">
    <property type="entry name" value="HAMP"/>
    <property type="match status" value="1"/>
</dbReference>
<dbReference type="PANTHER" id="PTHR32089">
    <property type="entry name" value="METHYL-ACCEPTING CHEMOTAXIS PROTEIN MCPB"/>
    <property type="match status" value="1"/>
</dbReference>
<dbReference type="Gene3D" id="1.10.287.950">
    <property type="entry name" value="Methyl-accepting chemotaxis protein"/>
    <property type="match status" value="1"/>
</dbReference>
<dbReference type="RefSeq" id="WP_094410115.1">
    <property type="nucleotide sequence ID" value="NZ_BMJZ01000005.1"/>
</dbReference>
<dbReference type="Proteomes" id="UP000216361">
    <property type="component" value="Unassembled WGS sequence"/>
</dbReference>
<keyword evidence="4" id="KW-0812">Transmembrane</keyword>
<evidence type="ECO:0008006" key="9">
    <source>
        <dbReference type="Google" id="ProtNLM"/>
    </source>
</evidence>
<evidence type="ECO:0000313" key="7">
    <source>
        <dbReference type="EMBL" id="OYQ17457.1"/>
    </source>
</evidence>
<evidence type="ECO:0000256" key="4">
    <source>
        <dbReference type="SAM" id="Phobius"/>
    </source>
</evidence>
<feature type="domain" description="Methyl-accepting transducer" evidence="5">
    <location>
        <begin position="252"/>
        <end position="481"/>
    </location>
</feature>
<dbReference type="SMART" id="SM00283">
    <property type="entry name" value="MA"/>
    <property type="match status" value="1"/>
</dbReference>
<protein>
    <recommendedName>
        <fullName evidence="9">Methyl-accepting chemotaxis protein</fullName>
    </recommendedName>
</protein>
<evidence type="ECO:0000313" key="8">
    <source>
        <dbReference type="Proteomes" id="UP000216361"/>
    </source>
</evidence>
<dbReference type="PRINTS" id="PR00260">
    <property type="entry name" value="CHEMTRNSDUCR"/>
</dbReference>
<evidence type="ECO:0000256" key="3">
    <source>
        <dbReference type="PROSITE-ProRule" id="PRU00284"/>
    </source>
</evidence>
<dbReference type="AlphaFoldDB" id="A0A255XKF0"/>
<dbReference type="PANTHER" id="PTHR32089:SF112">
    <property type="entry name" value="LYSOZYME-LIKE PROTEIN-RELATED"/>
    <property type="match status" value="1"/>
</dbReference>
<dbReference type="InterPro" id="IPR003660">
    <property type="entry name" value="HAMP_dom"/>
</dbReference>
<proteinExistence type="inferred from homology"/>
<dbReference type="InterPro" id="IPR004090">
    <property type="entry name" value="Chemotax_Me-accpt_rcpt"/>
</dbReference>
<dbReference type="Gene3D" id="1.10.8.500">
    <property type="entry name" value="HAMP domain in histidine kinase"/>
    <property type="match status" value="1"/>
</dbReference>
<dbReference type="GO" id="GO:0004888">
    <property type="term" value="F:transmembrane signaling receptor activity"/>
    <property type="evidence" value="ECO:0007669"/>
    <property type="project" value="InterPro"/>
</dbReference>
<dbReference type="InterPro" id="IPR004089">
    <property type="entry name" value="MCPsignal_dom"/>
</dbReference>
<dbReference type="Pfam" id="PF00015">
    <property type="entry name" value="MCPsignal"/>
    <property type="match status" value="1"/>
</dbReference>